<dbReference type="AlphaFoldDB" id="A0A930PG80"/>
<feature type="non-terminal residue" evidence="1">
    <location>
        <position position="113"/>
    </location>
</feature>
<dbReference type="EMBL" id="JABZXJ010000102">
    <property type="protein sequence ID" value="MBF1650730.1"/>
    <property type="molecule type" value="Genomic_DNA"/>
</dbReference>
<comment type="caution">
    <text evidence="1">The sequence shown here is derived from an EMBL/GenBank/DDBJ whole genome shotgun (WGS) entry which is preliminary data.</text>
</comment>
<dbReference type="Proteomes" id="UP000769484">
    <property type="component" value="Unassembled WGS sequence"/>
</dbReference>
<name>A0A930PG80_9MICC</name>
<gene>
    <name evidence="1" type="ORF">HXO56_11750</name>
</gene>
<evidence type="ECO:0000313" key="2">
    <source>
        <dbReference type="Proteomes" id="UP000769484"/>
    </source>
</evidence>
<organism evidence="1 2">
    <name type="scientific">Rothia dentocariosa</name>
    <dbReference type="NCBI Taxonomy" id="2047"/>
    <lineage>
        <taxon>Bacteria</taxon>
        <taxon>Bacillati</taxon>
        <taxon>Actinomycetota</taxon>
        <taxon>Actinomycetes</taxon>
        <taxon>Micrococcales</taxon>
        <taxon>Micrococcaceae</taxon>
        <taxon>Rothia</taxon>
    </lineage>
</organism>
<evidence type="ECO:0000313" key="1">
    <source>
        <dbReference type="EMBL" id="MBF1650730.1"/>
    </source>
</evidence>
<proteinExistence type="predicted"/>
<protein>
    <submittedName>
        <fullName evidence="1">Uncharacterized protein</fullName>
    </submittedName>
</protein>
<accession>A0A930PG80</accession>
<reference evidence="1" key="1">
    <citation type="submission" date="2020-04" db="EMBL/GenBank/DDBJ databases">
        <title>Deep metagenomics examines the oral microbiome during advanced dental caries in children, revealing novel taxa and co-occurrences with host molecules.</title>
        <authorList>
            <person name="Baker J.L."/>
            <person name="Morton J.T."/>
            <person name="Dinis M."/>
            <person name="Alvarez R."/>
            <person name="Tran N.C."/>
            <person name="Knight R."/>
            <person name="Edlund A."/>
        </authorList>
    </citation>
    <scope>NUCLEOTIDE SEQUENCE</scope>
    <source>
        <strain evidence="1">JCVI_47_bin.4</strain>
    </source>
</reference>
<sequence length="113" mass="13036">MPKVSVSFDAHDVDFPIHKLVKQVNRVEGVKCRFSDFSGEIILSSKEYDSYDIESIYNKYVSELDEEKPEKKELPYLYIDKISVVFGIYDMGTENSGYIVRVCEDISEKDGFS</sequence>